<dbReference type="Proteomes" id="UP001597459">
    <property type="component" value="Unassembled WGS sequence"/>
</dbReference>
<dbReference type="RefSeq" id="WP_378257119.1">
    <property type="nucleotide sequence ID" value="NZ_JBHSJV010000001.1"/>
</dbReference>
<dbReference type="EMBL" id="JBHULX010000021">
    <property type="protein sequence ID" value="MFD2591574.1"/>
    <property type="molecule type" value="Genomic_DNA"/>
</dbReference>
<sequence>MLLRKLSFITLLFWTFTFCNSPKKIKKENISLQVCDSIHDFEVPEWWGETKIYINDAIIHESTSINDYMTLTRKERETLYNSYEENVENYQKCYLKTRHAYTAIKNEKDENFLSLLCSEIPHHLSVEIWKKKFECEKKSYIAERIADDYFYVCDFDQALQFYKIALQVNEKEKKQETDEKQLHSYDYYRKEIGKKIQKSQSALDEKREVGYVCDFRDTLNELLEHIEDYKNPKRKKAVMSLIKSQYQKDILQAIADKNTDYFYETKSDYEIALCNLLFEDAKKENPLILNKELKNQVIQNFKDFTMTAADFDIGINDVGILNRDKEEWLISFWSSIEDVHGITVVYFKGYEITSVHSVD</sequence>
<accession>A0ABW5N9B5</accession>
<name>A0ABW5N9B5_9FLAO</name>
<proteinExistence type="predicted"/>
<evidence type="ECO:0000313" key="1">
    <source>
        <dbReference type="EMBL" id="MFD2591574.1"/>
    </source>
</evidence>
<reference evidence="2" key="1">
    <citation type="journal article" date="2019" name="Int. J. Syst. Evol. Microbiol.">
        <title>The Global Catalogue of Microorganisms (GCM) 10K type strain sequencing project: providing services to taxonomists for standard genome sequencing and annotation.</title>
        <authorList>
            <consortium name="The Broad Institute Genomics Platform"/>
            <consortium name="The Broad Institute Genome Sequencing Center for Infectious Disease"/>
            <person name="Wu L."/>
            <person name="Ma J."/>
        </authorList>
    </citation>
    <scope>NUCLEOTIDE SEQUENCE [LARGE SCALE GENOMIC DNA]</scope>
    <source>
        <strain evidence="2">KCTC 42423</strain>
    </source>
</reference>
<gene>
    <name evidence="1" type="ORF">ACFSTE_12120</name>
</gene>
<organism evidence="1 2">
    <name type="scientific">Aquimarina hainanensis</name>
    <dbReference type="NCBI Taxonomy" id="1578017"/>
    <lineage>
        <taxon>Bacteria</taxon>
        <taxon>Pseudomonadati</taxon>
        <taxon>Bacteroidota</taxon>
        <taxon>Flavobacteriia</taxon>
        <taxon>Flavobacteriales</taxon>
        <taxon>Flavobacteriaceae</taxon>
        <taxon>Aquimarina</taxon>
    </lineage>
</organism>
<evidence type="ECO:0000313" key="2">
    <source>
        <dbReference type="Proteomes" id="UP001597459"/>
    </source>
</evidence>
<comment type="caution">
    <text evidence="1">The sequence shown here is derived from an EMBL/GenBank/DDBJ whole genome shotgun (WGS) entry which is preliminary data.</text>
</comment>
<keyword evidence="2" id="KW-1185">Reference proteome</keyword>
<protein>
    <submittedName>
        <fullName evidence="1">Uncharacterized protein</fullName>
    </submittedName>
</protein>